<evidence type="ECO:0000256" key="1">
    <source>
        <dbReference type="SAM" id="MobiDB-lite"/>
    </source>
</evidence>
<reference evidence="3" key="1">
    <citation type="submission" date="2020-12" db="EMBL/GenBank/DDBJ databases">
        <title>Hymenobacter sp.</title>
        <authorList>
            <person name="Kim M.K."/>
        </authorList>
    </citation>
    <scope>NUCLEOTIDE SEQUENCE [LARGE SCALE GENOMIC DNA]</scope>
    <source>
        <strain evidence="3">BT325</strain>
    </source>
</reference>
<organism evidence="2 3">
    <name type="scientific">Microvirga splendida</name>
    <dbReference type="NCBI Taxonomy" id="2795727"/>
    <lineage>
        <taxon>Bacteria</taxon>
        <taxon>Pseudomonadati</taxon>
        <taxon>Pseudomonadota</taxon>
        <taxon>Alphaproteobacteria</taxon>
        <taxon>Hyphomicrobiales</taxon>
        <taxon>Methylobacteriaceae</taxon>
        <taxon>Microvirga</taxon>
    </lineage>
</organism>
<evidence type="ECO:0000313" key="2">
    <source>
        <dbReference type="EMBL" id="MBJ6126874.1"/>
    </source>
</evidence>
<evidence type="ECO:0000313" key="3">
    <source>
        <dbReference type="Proteomes" id="UP000620670"/>
    </source>
</evidence>
<comment type="caution">
    <text evidence="2">The sequence shown here is derived from an EMBL/GenBank/DDBJ whole genome shotgun (WGS) entry which is preliminary data.</text>
</comment>
<protein>
    <submittedName>
        <fullName evidence="2">TolC family protein</fullName>
    </submittedName>
</protein>
<dbReference type="SUPFAM" id="SSF56954">
    <property type="entry name" value="Outer membrane efflux proteins (OEP)"/>
    <property type="match status" value="1"/>
</dbReference>
<dbReference type="EMBL" id="JAELXT010000017">
    <property type="protein sequence ID" value="MBJ6126874.1"/>
    <property type="molecule type" value="Genomic_DNA"/>
</dbReference>
<dbReference type="RefSeq" id="WP_199050141.1">
    <property type="nucleotide sequence ID" value="NZ_JAELXT010000017.1"/>
</dbReference>
<keyword evidence="3" id="KW-1185">Reference proteome</keyword>
<feature type="region of interest" description="Disordered" evidence="1">
    <location>
        <begin position="1"/>
        <end position="25"/>
    </location>
</feature>
<proteinExistence type="predicted"/>
<dbReference type="Gene3D" id="1.20.1600.10">
    <property type="entry name" value="Outer membrane efflux proteins (OEP)"/>
    <property type="match status" value="1"/>
</dbReference>
<gene>
    <name evidence="2" type="ORF">JAO75_15805</name>
</gene>
<name>A0ABS0Y3N1_9HYPH</name>
<sequence>MRNPDEPEPPLDQTARCLKNSDNGQPARIASAKDIERQALEKRVDLQALRNDLTGVASEFGLTSATRFVTDIELAGISSYERAKSFTTNEEGETEVEREVVKRRGLEIEFQIPIFDFGGTAVRNAQETYMAAANRLAERAVNVRSEAREAYLRYRGNYDLARHYQGRVLPLQKTIQDEALLQYSGMLVDVSQLILDARTRILSNVDAINARRDFWIAATDLKAALIGGGVGGGEGGGEATTAAAGGGAGAAH</sequence>
<dbReference type="Proteomes" id="UP000620670">
    <property type="component" value="Unassembled WGS sequence"/>
</dbReference>
<accession>A0ABS0Y3N1</accession>